<feature type="domain" description="DUF4283" evidence="2">
    <location>
        <begin position="3"/>
        <end position="46"/>
    </location>
</feature>
<dbReference type="InterPro" id="IPR025558">
    <property type="entry name" value="DUF4283"/>
</dbReference>
<protein>
    <recommendedName>
        <fullName evidence="2">DUF4283 domain-containing protein</fullName>
    </recommendedName>
</protein>
<dbReference type="Proteomes" id="UP001327560">
    <property type="component" value="Chromosome 3"/>
</dbReference>
<evidence type="ECO:0000313" key="3">
    <source>
        <dbReference type="EMBL" id="WOL01038.1"/>
    </source>
</evidence>
<keyword evidence="4" id="KW-1185">Reference proteome</keyword>
<evidence type="ECO:0000259" key="2">
    <source>
        <dbReference type="Pfam" id="PF14111"/>
    </source>
</evidence>
<evidence type="ECO:0000313" key="4">
    <source>
        <dbReference type="Proteomes" id="UP001327560"/>
    </source>
</evidence>
<name>A0AAQ3K321_9LILI</name>
<dbReference type="PANTHER" id="PTHR31286">
    <property type="entry name" value="GLYCINE-RICH CELL WALL STRUCTURAL PROTEIN 1.8-LIKE"/>
    <property type="match status" value="1"/>
</dbReference>
<dbReference type="InterPro" id="IPR040256">
    <property type="entry name" value="At4g02000-like"/>
</dbReference>
<gene>
    <name evidence="3" type="ORF">Cni_G09751</name>
</gene>
<keyword evidence="1" id="KW-0175">Coiled coil</keyword>
<evidence type="ECO:0000256" key="1">
    <source>
        <dbReference type="SAM" id="Coils"/>
    </source>
</evidence>
<feature type="coiled-coil region" evidence="1">
    <location>
        <begin position="124"/>
        <end position="154"/>
    </location>
</feature>
<dbReference type="PANTHER" id="PTHR31286:SF99">
    <property type="entry name" value="DUF4283 DOMAIN-CONTAINING PROTEIN"/>
    <property type="match status" value="1"/>
</dbReference>
<dbReference type="EMBL" id="CP136892">
    <property type="protein sequence ID" value="WOL01038.1"/>
    <property type="molecule type" value="Genomic_DNA"/>
</dbReference>
<accession>A0AAQ3K321</accession>
<organism evidence="3 4">
    <name type="scientific">Canna indica</name>
    <name type="common">Indian-shot</name>
    <dbReference type="NCBI Taxonomy" id="4628"/>
    <lineage>
        <taxon>Eukaryota</taxon>
        <taxon>Viridiplantae</taxon>
        <taxon>Streptophyta</taxon>
        <taxon>Embryophyta</taxon>
        <taxon>Tracheophyta</taxon>
        <taxon>Spermatophyta</taxon>
        <taxon>Magnoliopsida</taxon>
        <taxon>Liliopsida</taxon>
        <taxon>Zingiberales</taxon>
        <taxon>Cannaceae</taxon>
        <taxon>Canna</taxon>
    </lineage>
</organism>
<proteinExistence type="predicted"/>
<sequence length="171" mass="20135">MDLAADFFAFKFSNEEENCDVFSSEPWFLRGQTLFLIPWRENFEPMRKVISVDLVWVQFSGLLVEFLNQKIFPQVAIVVGRPIKIDEYTLSGVRVRFVRVCILLDVRKPLEQDFWIESKGGGRIAHNEANCKQLEEKNLKCENKEGSKDEKEERLLGPWVQVKKRRMKAFY</sequence>
<dbReference type="Pfam" id="PF14111">
    <property type="entry name" value="DUF4283"/>
    <property type="match status" value="1"/>
</dbReference>
<dbReference type="AlphaFoldDB" id="A0AAQ3K321"/>
<reference evidence="3 4" key="1">
    <citation type="submission" date="2023-10" db="EMBL/GenBank/DDBJ databases">
        <title>Chromosome-scale genome assembly provides insights into flower coloration mechanisms of Canna indica.</title>
        <authorList>
            <person name="Li C."/>
        </authorList>
    </citation>
    <scope>NUCLEOTIDE SEQUENCE [LARGE SCALE GENOMIC DNA]</scope>
    <source>
        <tissue evidence="3">Flower</tissue>
    </source>
</reference>